<dbReference type="AlphaFoldDB" id="A0A8S1UW02"/>
<evidence type="ECO:0000313" key="2">
    <source>
        <dbReference type="EMBL" id="CAD8169278.1"/>
    </source>
</evidence>
<dbReference type="EMBL" id="CAJJDP010000053">
    <property type="protein sequence ID" value="CAD8169278.1"/>
    <property type="molecule type" value="Genomic_DNA"/>
</dbReference>
<feature type="chain" id="PRO_5035884132" evidence="1">
    <location>
        <begin position="20"/>
        <end position="83"/>
    </location>
</feature>
<organism evidence="2 3">
    <name type="scientific">Paramecium octaurelia</name>
    <dbReference type="NCBI Taxonomy" id="43137"/>
    <lineage>
        <taxon>Eukaryota</taxon>
        <taxon>Sar</taxon>
        <taxon>Alveolata</taxon>
        <taxon>Ciliophora</taxon>
        <taxon>Intramacronucleata</taxon>
        <taxon>Oligohymenophorea</taxon>
        <taxon>Peniculida</taxon>
        <taxon>Parameciidae</taxon>
        <taxon>Paramecium</taxon>
    </lineage>
</organism>
<gene>
    <name evidence="2" type="ORF">POCTA_138.1.T0530127</name>
</gene>
<feature type="signal peptide" evidence="1">
    <location>
        <begin position="1"/>
        <end position="19"/>
    </location>
</feature>
<proteinExistence type="predicted"/>
<dbReference type="OrthoDB" id="10387392at2759"/>
<reference evidence="2" key="1">
    <citation type="submission" date="2021-01" db="EMBL/GenBank/DDBJ databases">
        <authorList>
            <consortium name="Genoscope - CEA"/>
            <person name="William W."/>
        </authorList>
    </citation>
    <scope>NUCLEOTIDE SEQUENCE</scope>
</reference>
<evidence type="ECO:0000313" key="3">
    <source>
        <dbReference type="Proteomes" id="UP000683925"/>
    </source>
</evidence>
<evidence type="ECO:0000256" key="1">
    <source>
        <dbReference type="SAM" id="SignalP"/>
    </source>
</evidence>
<dbReference type="OMA" id="NFKYTHY"/>
<name>A0A8S1UW02_PAROT</name>
<keyword evidence="1" id="KW-0732">Signal</keyword>
<accession>A0A8S1UW02</accession>
<keyword evidence="3" id="KW-1185">Reference proteome</keyword>
<sequence>MKFICLLLLLITIIANANGIIQEQPFNQSKYFRDQDIAINFKYTHYKFVRQQIESRNHKIVNSQSPGNQELITLFYKLLTIQV</sequence>
<dbReference type="Proteomes" id="UP000683925">
    <property type="component" value="Unassembled WGS sequence"/>
</dbReference>
<comment type="caution">
    <text evidence="2">The sequence shown here is derived from an EMBL/GenBank/DDBJ whole genome shotgun (WGS) entry which is preliminary data.</text>
</comment>
<protein>
    <submittedName>
        <fullName evidence="2">Uncharacterized protein</fullName>
    </submittedName>
</protein>